<reference evidence="1" key="1">
    <citation type="submission" date="2018-10" db="EMBL/GenBank/DDBJ databases">
        <title>Schaedlerella arabinophila gen. nov. sp. nov., isolated from the mouse intestinal tract and comparative analysis with the genome of the closely related altered Schaedler flora strain ASF502.</title>
        <authorList>
            <person name="Miyake S."/>
            <person name="Soh M."/>
            <person name="Seedorf H."/>
        </authorList>
    </citation>
    <scope>NUCLEOTIDE SEQUENCE [LARGE SCALE GENOMIC DNA]</scope>
    <source>
        <strain evidence="1">DSM 106076</strain>
    </source>
</reference>
<dbReference type="AlphaFoldDB" id="A0A426DER6"/>
<evidence type="ECO:0000313" key="2">
    <source>
        <dbReference type="Proteomes" id="UP000274920"/>
    </source>
</evidence>
<protein>
    <submittedName>
        <fullName evidence="1">Uncharacterized protein</fullName>
    </submittedName>
</protein>
<evidence type="ECO:0000313" key="1">
    <source>
        <dbReference type="EMBL" id="RRK31289.1"/>
    </source>
</evidence>
<dbReference type="EMBL" id="RHJS01000002">
    <property type="protein sequence ID" value="RRK31289.1"/>
    <property type="molecule type" value="Genomic_DNA"/>
</dbReference>
<accession>A0A426DER6</accession>
<name>A0A426DER6_9FIRM</name>
<organism evidence="1 2">
    <name type="scientific">Schaedlerella arabinosiphila</name>
    <dbReference type="NCBI Taxonomy" id="2044587"/>
    <lineage>
        <taxon>Bacteria</taxon>
        <taxon>Bacillati</taxon>
        <taxon>Bacillota</taxon>
        <taxon>Clostridia</taxon>
        <taxon>Lachnospirales</taxon>
        <taxon>Lachnospiraceae</taxon>
        <taxon>Schaedlerella</taxon>
    </lineage>
</organism>
<keyword evidence="2" id="KW-1185">Reference proteome</keyword>
<gene>
    <name evidence="1" type="ORF">EBB54_07870</name>
</gene>
<comment type="caution">
    <text evidence="1">The sequence shown here is derived from an EMBL/GenBank/DDBJ whole genome shotgun (WGS) entry which is preliminary data.</text>
</comment>
<sequence>MLSVQLVVLHYVTRAELFLVSDSKPTIGVEAMMPWSEFIKERCTRVMDTETETPENRGQIPL</sequence>
<proteinExistence type="predicted"/>
<dbReference type="Proteomes" id="UP000274920">
    <property type="component" value="Unassembled WGS sequence"/>
</dbReference>